<evidence type="ECO:0000313" key="2">
    <source>
        <dbReference type="Proteomes" id="UP000275368"/>
    </source>
</evidence>
<sequence length="151" mass="17434">MIVERVSLLEQYNLNLLLDNSLSEGYKFVQKLLDEYKIGSNRFNRFGESLFVAIVDEEVIGIGGLNIDPYLDLIDVGRVRHLYVLPRHRCSGVGKKLLEMIIKESEKYFRLITLYTENPIADKFYRNIGFSRAEGIHKASHVLNLEEKEGL</sequence>
<evidence type="ECO:0000313" key="1">
    <source>
        <dbReference type="EMBL" id="BBH20430.1"/>
    </source>
</evidence>
<dbReference type="PROSITE" id="PS51186">
    <property type="entry name" value="GNAT"/>
    <property type="match status" value="1"/>
</dbReference>
<dbReference type="GO" id="GO:0016747">
    <property type="term" value="F:acyltransferase activity, transferring groups other than amino-acyl groups"/>
    <property type="evidence" value="ECO:0007669"/>
    <property type="project" value="InterPro"/>
</dbReference>
<dbReference type="InterPro" id="IPR016181">
    <property type="entry name" value="Acyl_CoA_acyltransferase"/>
</dbReference>
<protein>
    <submittedName>
        <fullName evidence="1">Acetyltransferase</fullName>
    </submittedName>
</protein>
<gene>
    <name evidence="1" type="ORF">Back11_17750</name>
</gene>
<dbReference type="SUPFAM" id="SSF55729">
    <property type="entry name" value="Acyl-CoA N-acyltransferases (Nat)"/>
    <property type="match status" value="1"/>
</dbReference>
<keyword evidence="2" id="KW-1185">Reference proteome</keyword>
<dbReference type="CDD" id="cd04301">
    <property type="entry name" value="NAT_SF"/>
    <property type="match status" value="1"/>
</dbReference>
<dbReference type="AlphaFoldDB" id="A0A3G9INK3"/>
<organism evidence="1 2">
    <name type="scientific">Paenibacillus baekrokdamisoli</name>
    <dbReference type="NCBI Taxonomy" id="1712516"/>
    <lineage>
        <taxon>Bacteria</taxon>
        <taxon>Bacillati</taxon>
        <taxon>Bacillota</taxon>
        <taxon>Bacilli</taxon>
        <taxon>Bacillales</taxon>
        <taxon>Paenibacillaceae</taxon>
        <taxon>Paenibacillus</taxon>
    </lineage>
</organism>
<accession>A0A3G9INK3</accession>
<reference evidence="1 2" key="1">
    <citation type="submission" date="2018-11" db="EMBL/GenBank/DDBJ databases">
        <title>Complete genome sequence of Paenibacillus baekrokdamisoli strain KCTC 33723.</title>
        <authorList>
            <person name="Kang S.W."/>
            <person name="Lee K.C."/>
            <person name="Kim K.K."/>
            <person name="Kim J.S."/>
            <person name="Kim D.S."/>
            <person name="Ko S.H."/>
            <person name="Yang S.H."/>
            <person name="Lee J.S."/>
        </authorList>
    </citation>
    <scope>NUCLEOTIDE SEQUENCE [LARGE SCALE GENOMIC DNA]</scope>
    <source>
        <strain evidence="1 2">KCTC 33723</strain>
    </source>
</reference>
<dbReference type="EMBL" id="AP019308">
    <property type="protein sequence ID" value="BBH20430.1"/>
    <property type="molecule type" value="Genomic_DNA"/>
</dbReference>
<dbReference type="Pfam" id="PF13508">
    <property type="entry name" value="Acetyltransf_7"/>
    <property type="match status" value="1"/>
</dbReference>
<keyword evidence="1" id="KW-0808">Transferase</keyword>
<dbReference type="InterPro" id="IPR000182">
    <property type="entry name" value="GNAT_dom"/>
</dbReference>
<dbReference type="Proteomes" id="UP000275368">
    <property type="component" value="Chromosome"/>
</dbReference>
<dbReference type="RefSeq" id="WP_164522732.1">
    <property type="nucleotide sequence ID" value="NZ_AP019308.1"/>
</dbReference>
<dbReference type="Gene3D" id="3.40.630.30">
    <property type="match status" value="1"/>
</dbReference>
<dbReference type="KEGG" id="pbk:Back11_17750"/>
<name>A0A3G9INK3_9BACL</name>
<proteinExistence type="predicted"/>